<protein>
    <submittedName>
        <fullName evidence="1">Uncharacterized protein</fullName>
    </submittedName>
</protein>
<sequence length="367" mass="41092">MWTLCGLTRYQVCVREPVFVHVFTILRAATSAKLSSLMHRPGFCSSSSAGPAPEMNVMRVEGMELLSKEFGKEQRWCNIKRNIKEVAPSDGDPASNQQSVAAYTMRAKHYVRKITKRRRMPNLPTDHLKMVVRLRNRFNVSNYQKDRVDSCIRNAAGVGRDTAEEESICVNEQENVIAADRRPEWATQPLRKEEEDSSSHRGYRRKRGHLQQFLRNRERPDVILLQETNCAVMLAGYKATDKAVTTGTPPAAAAPGKRMCKEALNEGLELVTYPSAPTRRENSVCMDTSHDLTFTKNVAGARRHNTQEDVGSDQSLGDRDSGRLGAASPPPPSQERRQSQAPPASRLGRVSQIPERGESQQCGNRGY</sequence>
<organism evidence="1 2">
    <name type="scientific">Hyalomma asiaticum</name>
    <name type="common">Tick</name>
    <dbReference type="NCBI Taxonomy" id="266040"/>
    <lineage>
        <taxon>Eukaryota</taxon>
        <taxon>Metazoa</taxon>
        <taxon>Ecdysozoa</taxon>
        <taxon>Arthropoda</taxon>
        <taxon>Chelicerata</taxon>
        <taxon>Arachnida</taxon>
        <taxon>Acari</taxon>
        <taxon>Parasitiformes</taxon>
        <taxon>Ixodida</taxon>
        <taxon>Ixodoidea</taxon>
        <taxon>Ixodidae</taxon>
        <taxon>Hyalomminae</taxon>
        <taxon>Hyalomma</taxon>
    </lineage>
</organism>
<accession>A0ACB7S9J4</accession>
<evidence type="ECO:0000313" key="1">
    <source>
        <dbReference type="EMBL" id="KAH6930731.1"/>
    </source>
</evidence>
<dbReference type="Proteomes" id="UP000821845">
    <property type="component" value="Chromosome 5"/>
</dbReference>
<proteinExistence type="predicted"/>
<reference evidence="1" key="1">
    <citation type="submission" date="2020-05" db="EMBL/GenBank/DDBJ databases">
        <title>Large-scale comparative analyses of tick genomes elucidate their genetic diversity and vector capacities.</title>
        <authorList>
            <person name="Jia N."/>
            <person name="Wang J."/>
            <person name="Shi W."/>
            <person name="Du L."/>
            <person name="Sun Y."/>
            <person name="Zhan W."/>
            <person name="Jiang J."/>
            <person name="Wang Q."/>
            <person name="Zhang B."/>
            <person name="Ji P."/>
            <person name="Sakyi L.B."/>
            <person name="Cui X."/>
            <person name="Yuan T."/>
            <person name="Jiang B."/>
            <person name="Yang W."/>
            <person name="Lam T.T.-Y."/>
            <person name="Chang Q."/>
            <person name="Ding S."/>
            <person name="Wang X."/>
            <person name="Zhu J."/>
            <person name="Ruan X."/>
            <person name="Zhao L."/>
            <person name="Wei J."/>
            <person name="Que T."/>
            <person name="Du C."/>
            <person name="Cheng J."/>
            <person name="Dai P."/>
            <person name="Han X."/>
            <person name="Huang E."/>
            <person name="Gao Y."/>
            <person name="Liu J."/>
            <person name="Shao H."/>
            <person name="Ye R."/>
            <person name="Li L."/>
            <person name="Wei W."/>
            <person name="Wang X."/>
            <person name="Wang C."/>
            <person name="Yang T."/>
            <person name="Huo Q."/>
            <person name="Li W."/>
            <person name="Guo W."/>
            <person name="Chen H."/>
            <person name="Zhou L."/>
            <person name="Ni X."/>
            <person name="Tian J."/>
            <person name="Zhou Y."/>
            <person name="Sheng Y."/>
            <person name="Liu T."/>
            <person name="Pan Y."/>
            <person name="Xia L."/>
            <person name="Li J."/>
            <person name="Zhao F."/>
            <person name="Cao W."/>
        </authorList>
    </citation>
    <scope>NUCLEOTIDE SEQUENCE</scope>
    <source>
        <strain evidence="1">Hyas-2018</strain>
    </source>
</reference>
<name>A0ACB7S9J4_HYAAI</name>
<keyword evidence="2" id="KW-1185">Reference proteome</keyword>
<gene>
    <name evidence="1" type="ORF">HPB50_017875</name>
</gene>
<comment type="caution">
    <text evidence="1">The sequence shown here is derived from an EMBL/GenBank/DDBJ whole genome shotgun (WGS) entry which is preliminary data.</text>
</comment>
<dbReference type="EMBL" id="CM023485">
    <property type="protein sequence ID" value="KAH6930731.1"/>
    <property type="molecule type" value="Genomic_DNA"/>
</dbReference>
<evidence type="ECO:0000313" key="2">
    <source>
        <dbReference type="Proteomes" id="UP000821845"/>
    </source>
</evidence>